<dbReference type="EMBL" id="CP110232">
    <property type="protein sequence ID" value="WEG72381.1"/>
    <property type="molecule type" value="Genomic_DNA"/>
</dbReference>
<dbReference type="InterPro" id="IPR013780">
    <property type="entry name" value="Glyco_hydro_b"/>
</dbReference>
<dbReference type="Pfam" id="PF00128">
    <property type="entry name" value="Alpha-amylase"/>
    <property type="match status" value="1"/>
</dbReference>
<dbReference type="GO" id="GO:0005737">
    <property type="term" value="C:cytoplasm"/>
    <property type="evidence" value="ECO:0007669"/>
    <property type="project" value="UniProtKB-UniRule"/>
</dbReference>
<accession>A0AAF0CT25</accession>
<sequence>MNFKEKVVYQIYPKSFYDSNGDGVGDLQGIIQKIPYLADLGVDVLWFNPFFKSPQHDNGYDISDYCAIDPLYGTMSDFEQLVSEMTKYKMEIMLDMVLNHTSTDHPWFQKALAGEEKYQNYYILRPAKKDGGIPTNWDSKFGGKAWNRFGQTNNYYLHLFDKTQADLNWRNPEVREEMQKIVQFWLDKGVRGFRFDVINLIGKDEELHQATDDVGKYLYTDRPIVHEFLHQLNQATFGKYPTMTVGEMSATTIENCILYTQPDRQELDMTFNFHHLKVDYDNGNKWSKAPVRFNELTTLLHDWGEGMSEAEGWNALFWNNHDQPRALTRFADDQKLRVPSAKMLATAIHLNRGTPFIYQGEEIGMTDPYFESIDEYRDVESLNAYDKLREEGLSNTNALEIIQTKSRDNSRTPIPWNNQVNAGFSTGTPWLGLGKNWQTVNINNELTNGSIYSYYQKLIQLRKTYSVISRGDYQAFDRDNTSCYSYIREDSSAKLLVITNFTSNSIAYDLPEEWQTAEVLINNYDTEVTLTDSHSRAVPLQAYQALALLIN</sequence>
<dbReference type="EC" id="3.2.1.93" evidence="4"/>
<dbReference type="SUPFAM" id="SSF51011">
    <property type="entry name" value="Glycosyl hydrolase domain"/>
    <property type="match status" value="1"/>
</dbReference>
<dbReference type="NCBIfam" id="NF008183">
    <property type="entry name" value="PRK10933.1"/>
    <property type="match status" value="1"/>
</dbReference>
<keyword evidence="2 6" id="KW-0378">Hydrolase</keyword>
<evidence type="ECO:0000256" key="2">
    <source>
        <dbReference type="ARBA" id="ARBA00022801"/>
    </source>
</evidence>
<evidence type="ECO:0000256" key="1">
    <source>
        <dbReference type="ARBA" id="ARBA00008061"/>
    </source>
</evidence>
<dbReference type="SMART" id="SM00642">
    <property type="entry name" value="Aamy"/>
    <property type="match status" value="1"/>
</dbReference>
<dbReference type="CDD" id="cd11333">
    <property type="entry name" value="AmyAc_SI_OligoGlu_DGase"/>
    <property type="match status" value="1"/>
</dbReference>
<keyword evidence="3 6" id="KW-0326">Glycosidase</keyword>
<dbReference type="PANTHER" id="PTHR10357">
    <property type="entry name" value="ALPHA-AMYLASE FAMILY MEMBER"/>
    <property type="match status" value="1"/>
</dbReference>
<dbReference type="Gene3D" id="3.90.400.10">
    <property type="entry name" value="Oligo-1,6-glucosidase, Domain 2"/>
    <property type="match status" value="1"/>
</dbReference>
<dbReference type="GO" id="GO:0005993">
    <property type="term" value="P:trehalose catabolic process"/>
    <property type="evidence" value="ECO:0007669"/>
    <property type="project" value="InterPro"/>
</dbReference>
<proteinExistence type="inferred from homology"/>
<dbReference type="InterPro" id="IPR045857">
    <property type="entry name" value="O16G_dom_2"/>
</dbReference>
<dbReference type="SUPFAM" id="SSF51445">
    <property type="entry name" value="(Trans)glycosidases"/>
    <property type="match status" value="1"/>
</dbReference>
<dbReference type="Gene3D" id="3.20.20.80">
    <property type="entry name" value="Glycosidases"/>
    <property type="match status" value="1"/>
</dbReference>
<dbReference type="NCBIfam" id="TIGR02403">
    <property type="entry name" value="trehalose_treC"/>
    <property type="match status" value="1"/>
</dbReference>
<reference evidence="6" key="1">
    <citation type="submission" date="2022-10" db="EMBL/GenBank/DDBJ databases">
        <title>Vagococcus sp. isolated from poultry meat.</title>
        <authorList>
            <person name="Johansson P."/>
            <person name="Bjorkroth J."/>
        </authorList>
    </citation>
    <scope>NUCLEOTIDE SEQUENCE</scope>
    <source>
        <strain evidence="6">STAA11</strain>
    </source>
</reference>
<dbReference type="Gene3D" id="2.60.40.1180">
    <property type="entry name" value="Golgi alpha-mannosidase II"/>
    <property type="match status" value="1"/>
</dbReference>
<evidence type="ECO:0000256" key="3">
    <source>
        <dbReference type="ARBA" id="ARBA00023295"/>
    </source>
</evidence>
<dbReference type="RefSeq" id="WP_275468184.1">
    <property type="nucleotide sequence ID" value="NZ_CP110232.1"/>
</dbReference>
<dbReference type="GO" id="GO:0008788">
    <property type="term" value="F:alpha,alpha-phosphotrehalase activity"/>
    <property type="evidence" value="ECO:0007669"/>
    <property type="project" value="UniProtKB-UniRule"/>
</dbReference>
<dbReference type="FunFam" id="3.90.400.10:FF:000002">
    <property type="entry name" value="Sucrose isomerase"/>
    <property type="match status" value="1"/>
</dbReference>
<evidence type="ECO:0000256" key="4">
    <source>
        <dbReference type="NCBIfam" id="TIGR02403"/>
    </source>
</evidence>
<dbReference type="GO" id="GO:0004556">
    <property type="term" value="F:alpha-amylase activity"/>
    <property type="evidence" value="ECO:0007669"/>
    <property type="project" value="TreeGrafter"/>
</dbReference>
<evidence type="ECO:0000313" key="7">
    <source>
        <dbReference type="Proteomes" id="UP001179647"/>
    </source>
</evidence>
<dbReference type="InterPro" id="IPR006047">
    <property type="entry name" value="GH13_cat_dom"/>
</dbReference>
<feature type="domain" description="Glycosyl hydrolase family 13 catalytic" evidence="5">
    <location>
        <begin position="10"/>
        <end position="411"/>
    </location>
</feature>
<dbReference type="KEGG" id="vie:OL234_05185"/>
<protein>
    <recommendedName>
        <fullName evidence="4">Alpha,alpha-phosphotrehalase</fullName>
        <ecNumber evidence="4">3.2.1.93</ecNumber>
    </recommendedName>
</protein>
<keyword evidence="7" id="KW-1185">Reference proteome</keyword>
<dbReference type="Proteomes" id="UP001179647">
    <property type="component" value="Chromosome"/>
</dbReference>
<organism evidence="6 7">
    <name type="scientific">Vagococcus intermedius</name>
    <dbReference type="NCBI Taxonomy" id="2991418"/>
    <lineage>
        <taxon>Bacteria</taxon>
        <taxon>Bacillati</taxon>
        <taxon>Bacillota</taxon>
        <taxon>Bacilli</taxon>
        <taxon>Lactobacillales</taxon>
        <taxon>Enterococcaceae</taxon>
        <taxon>Vagococcus</taxon>
    </lineage>
</organism>
<name>A0AAF0CT25_9ENTE</name>
<dbReference type="AlphaFoldDB" id="A0AAF0CT25"/>
<dbReference type="InterPro" id="IPR017853">
    <property type="entry name" value="GH"/>
</dbReference>
<dbReference type="FunFam" id="3.20.20.80:FF:000064">
    <property type="entry name" value="Oligo-1,6-glucosidase"/>
    <property type="match status" value="1"/>
</dbReference>
<dbReference type="PANTHER" id="PTHR10357:SF217">
    <property type="entry name" value="TREHALOSE-6-PHOSPHATE HYDROLASE"/>
    <property type="match status" value="1"/>
</dbReference>
<comment type="similarity">
    <text evidence="1">Belongs to the glycosyl hydrolase 13 family.</text>
</comment>
<evidence type="ECO:0000259" key="5">
    <source>
        <dbReference type="SMART" id="SM00642"/>
    </source>
</evidence>
<gene>
    <name evidence="6" type="primary">treC</name>
    <name evidence="6" type="ORF">OL234_05185</name>
</gene>
<dbReference type="InterPro" id="IPR012769">
    <property type="entry name" value="Trehalose_TreC"/>
</dbReference>
<evidence type="ECO:0000313" key="6">
    <source>
        <dbReference type="EMBL" id="WEG72381.1"/>
    </source>
</evidence>